<protein>
    <recommendedName>
        <fullName evidence="1">DUF6957 domain-containing protein</fullName>
    </recommendedName>
</protein>
<reference evidence="2 3" key="1">
    <citation type="submission" date="2022-02" db="EMBL/GenBank/DDBJ databases">
        <title>Comparative genomics of the first Antarctic Pseudomonas spp. capable of biotransforming 2,4,6-Trinitrotoluene.</title>
        <authorList>
            <person name="Cabrera M.A."/>
            <person name="Marquez S.L."/>
            <person name="Perez-Donoso J.M."/>
        </authorList>
    </citation>
    <scope>NUCLEOTIDE SEQUENCE [LARGE SCALE GENOMIC DNA]</scope>
    <source>
        <strain evidence="2 3">TNT19</strain>
    </source>
</reference>
<comment type="caution">
    <text evidence="2">The sequence shown here is derived from an EMBL/GenBank/DDBJ whole genome shotgun (WGS) entry which is preliminary data.</text>
</comment>
<dbReference type="Pfam" id="PF22275">
    <property type="entry name" value="DUF6957"/>
    <property type="match status" value="1"/>
</dbReference>
<dbReference type="InterPro" id="IPR054232">
    <property type="entry name" value="DUF6957"/>
</dbReference>
<proteinExistence type="predicted"/>
<dbReference type="RefSeq" id="WP_247292052.1">
    <property type="nucleotide sequence ID" value="NZ_JAKNRW010000012.1"/>
</dbReference>
<evidence type="ECO:0000313" key="2">
    <source>
        <dbReference type="EMBL" id="MCK1791761.1"/>
    </source>
</evidence>
<accession>A0ABT0F1A0</accession>
<gene>
    <name evidence="2" type="ORF">L9059_16510</name>
</gene>
<evidence type="ECO:0000313" key="3">
    <source>
        <dbReference type="Proteomes" id="UP001299876"/>
    </source>
</evidence>
<organism evidence="2 3">
    <name type="scientific">Pseudomonas violetae</name>
    <dbReference type="NCBI Taxonomy" id="2915813"/>
    <lineage>
        <taxon>Bacteria</taxon>
        <taxon>Pseudomonadati</taxon>
        <taxon>Pseudomonadota</taxon>
        <taxon>Gammaproteobacteria</taxon>
        <taxon>Pseudomonadales</taxon>
        <taxon>Pseudomonadaceae</taxon>
        <taxon>Pseudomonas</taxon>
    </lineage>
</organism>
<evidence type="ECO:0000259" key="1">
    <source>
        <dbReference type="Pfam" id="PF22275"/>
    </source>
</evidence>
<feature type="domain" description="DUF6957" evidence="1">
    <location>
        <begin position="22"/>
        <end position="132"/>
    </location>
</feature>
<keyword evidence="3" id="KW-1185">Reference proteome</keyword>
<dbReference type="EMBL" id="JAKNRW010000012">
    <property type="protein sequence ID" value="MCK1791761.1"/>
    <property type="molecule type" value="Genomic_DNA"/>
</dbReference>
<dbReference type="Proteomes" id="UP001299876">
    <property type="component" value="Unassembled WGS sequence"/>
</dbReference>
<sequence length="135" mass="15390">MSTDEYKETAELLYGSGEPRTGSGESDEALIELVRARFPHKSYCLVEDWIIARVDVTEDELKKIHAEGQLPMVIFANNVIFDSQRRFDVGDWVRSTFATSFQDGFLFETRNTIYVLCGNGHEKSVCLKTILSFKL</sequence>
<name>A0ABT0F1A0_9PSED</name>